<protein>
    <recommendedName>
        <fullName evidence="6">Sugar phosphate transporter domain-containing protein</fullName>
    </recommendedName>
</protein>
<dbReference type="Proteomes" id="UP001497382">
    <property type="component" value="Unassembled WGS sequence"/>
</dbReference>
<feature type="domain" description="Sugar phosphate transporter" evidence="6">
    <location>
        <begin position="48"/>
        <end position="321"/>
    </location>
</feature>
<dbReference type="AlphaFoldDB" id="A0AAV2A984"/>
<dbReference type="PANTHER" id="PTHR11132">
    <property type="entry name" value="SOLUTE CARRIER FAMILY 35"/>
    <property type="match status" value="1"/>
</dbReference>
<feature type="transmembrane region" description="Helical" evidence="5">
    <location>
        <begin position="162"/>
        <end position="181"/>
    </location>
</feature>
<evidence type="ECO:0000259" key="6">
    <source>
        <dbReference type="Pfam" id="PF03151"/>
    </source>
</evidence>
<dbReference type="Pfam" id="PF03151">
    <property type="entry name" value="TPT"/>
    <property type="match status" value="1"/>
</dbReference>
<dbReference type="EMBL" id="CAXIEN010000128">
    <property type="protein sequence ID" value="CAL1280161.1"/>
    <property type="molecule type" value="Genomic_DNA"/>
</dbReference>
<evidence type="ECO:0000256" key="4">
    <source>
        <dbReference type="ARBA" id="ARBA00023136"/>
    </source>
</evidence>
<sequence>MNEHGLKPLDFPNVPSKTHHVQVNLLSEKNDASEAEKANLYFWRIVSAVFYGLSSFLVIVVNKIVLTNYKFPSAHALGIGQMTVTILTLYIGRSLNIVKFPSVSSDVPKKIWPLPLFFIGNLVCGLGGTKHLSLPMFTVLRRFTILMTLIGEYFILHSRQSCPIVATVIAMVGGAIIAAVDDLSFEVQGYMFVLCNDFFTAANNICVKKKLDARDLGKYGLLFYNALFMIVPLTLLWWYSGEIEKSMAYQRWLDVTFLTSFLLSCFMGFVLMYSTVLCTAYNSALTTTIVGVIKNILVTYIGMYLGGDYIFSWTNFMGLNISLTCEYGSRKFNMLNILPHCGCQFVLMICLFVTWVTVVSLHPDLFL</sequence>
<comment type="caution">
    <text evidence="7">The sequence shown here is derived from an EMBL/GenBank/DDBJ whole genome shotgun (WGS) entry which is preliminary data.</text>
</comment>
<feature type="transmembrane region" description="Helical" evidence="5">
    <location>
        <begin position="219"/>
        <end position="240"/>
    </location>
</feature>
<feature type="non-terminal residue" evidence="7">
    <location>
        <position position="367"/>
    </location>
</feature>
<feature type="transmembrane region" description="Helical" evidence="5">
    <location>
        <begin position="41"/>
        <end position="61"/>
    </location>
</feature>
<dbReference type="InterPro" id="IPR004853">
    <property type="entry name" value="Sugar_P_trans_dom"/>
</dbReference>
<dbReference type="GO" id="GO:0016020">
    <property type="term" value="C:membrane"/>
    <property type="evidence" value="ECO:0007669"/>
    <property type="project" value="UniProtKB-SubCell"/>
</dbReference>
<feature type="transmembrane region" description="Helical" evidence="5">
    <location>
        <begin position="252"/>
        <end position="272"/>
    </location>
</feature>
<evidence type="ECO:0000313" key="8">
    <source>
        <dbReference type="Proteomes" id="UP001497382"/>
    </source>
</evidence>
<proteinExistence type="predicted"/>
<keyword evidence="4 5" id="KW-0472">Membrane</keyword>
<keyword evidence="8" id="KW-1185">Reference proteome</keyword>
<gene>
    <name evidence="7" type="ORF">LARSCL_LOCUS10801</name>
</gene>
<dbReference type="InterPro" id="IPR050186">
    <property type="entry name" value="TPT_transporter"/>
</dbReference>
<feature type="transmembrane region" description="Helical" evidence="5">
    <location>
        <begin position="341"/>
        <end position="361"/>
    </location>
</feature>
<evidence type="ECO:0000256" key="1">
    <source>
        <dbReference type="ARBA" id="ARBA00004141"/>
    </source>
</evidence>
<accession>A0AAV2A984</accession>
<name>A0AAV2A984_9ARAC</name>
<feature type="transmembrane region" description="Helical" evidence="5">
    <location>
        <begin position="73"/>
        <end position="91"/>
    </location>
</feature>
<evidence type="ECO:0000256" key="3">
    <source>
        <dbReference type="ARBA" id="ARBA00022989"/>
    </source>
</evidence>
<feature type="transmembrane region" description="Helical" evidence="5">
    <location>
        <begin position="187"/>
        <end position="207"/>
    </location>
</feature>
<feature type="transmembrane region" description="Helical" evidence="5">
    <location>
        <begin position="284"/>
        <end position="303"/>
    </location>
</feature>
<evidence type="ECO:0000313" key="7">
    <source>
        <dbReference type="EMBL" id="CAL1280161.1"/>
    </source>
</evidence>
<evidence type="ECO:0000256" key="2">
    <source>
        <dbReference type="ARBA" id="ARBA00022692"/>
    </source>
</evidence>
<feature type="transmembrane region" description="Helical" evidence="5">
    <location>
        <begin position="111"/>
        <end position="128"/>
    </location>
</feature>
<comment type="subcellular location">
    <subcellularLocation>
        <location evidence="1">Membrane</location>
        <topology evidence="1">Multi-pass membrane protein</topology>
    </subcellularLocation>
</comment>
<reference evidence="7 8" key="1">
    <citation type="submission" date="2024-04" db="EMBL/GenBank/DDBJ databases">
        <authorList>
            <person name="Rising A."/>
            <person name="Reimegard J."/>
            <person name="Sonavane S."/>
            <person name="Akerstrom W."/>
            <person name="Nylinder S."/>
            <person name="Hedman E."/>
            <person name="Kallberg Y."/>
        </authorList>
    </citation>
    <scope>NUCLEOTIDE SEQUENCE [LARGE SCALE GENOMIC DNA]</scope>
</reference>
<evidence type="ECO:0000256" key="5">
    <source>
        <dbReference type="SAM" id="Phobius"/>
    </source>
</evidence>
<organism evidence="7 8">
    <name type="scientific">Larinioides sclopetarius</name>
    <dbReference type="NCBI Taxonomy" id="280406"/>
    <lineage>
        <taxon>Eukaryota</taxon>
        <taxon>Metazoa</taxon>
        <taxon>Ecdysozoa</taxon>
        <taxon>Arthropoda</taxon>
        <taxon>Chelicerata</taxon>
        <taxon>Arachnida</taxon>
        <taxon>Araneae</taxon>
        <taxon>Araneomorphae</taxon>
        <taxon>Entelegynae</taxon>
        <taxon>Araneoidea</taxon>
        <taxon>Araneidae</taxon>
        <taxon>Larinioides</taxon>
    </lineage>
</organism>
<keyword evidence="3 5" id="KW-1133">Transmembrane helix</keyword>
<keyword evidence="2 5" id="KW-0812">Transmembrane</keyword>